<evidence type="ECO:0000256" key="6">
    <source>
        <dbReference type="SAM" id="MobiDB-lite"/>
    </source>
</evidence>
<feature type="transmembrane region" description="Helical" evidence="7">
    <location>
        <begin position="182"/>
        <end position="200"/>
    </location>
</feature>
<evidence type="ECO:0000256" key="7">
    <source>
        <dbReference type="SAM" id="Phobius"/>
    </source>
</evidence>
<keyword evidence="3 7" id="KW-0812">Transmembrane</keyword>
<feature type="transmembrane region" description="Helical" evidence="7">
    <location>
        <begin position="89"/>
        <end position="112"/>
    </location>
</feature>
<dbReference type="GO" id="GO:0022857">
    <property type="term" value="F:transmembrane transporter activity"/>
    <property type="evidence" value="ECO:0007669"/>
    <property type="project" value="InterPro"/>
</dbReference>
<dbReference type="STRING" id="177199.A0A420YF48"/>
<dbReference type="InterPro" id="IPR011701">
    <property type="entry name" value="MFS"/>
</dbReference>
<feature type="transmembrane region" description="Helical" evidence="7">
    <location>
        <begin position="124"/>
        <end position="141"/>
    </location>
</feature>
<dbReference type="GO" id="GO:0005886">
    <property type="term" value="C:plasma membrane"/>
    <property type="evidence" value="ECO:0007669"/>
    <property type="project" value="TreeGrafter"/>
</dbReference>
<sequence>MTDTERGSTSLTMLPSRGDTPHPDSDPPVGLVKPKPEPSPTLPESPFSIYTTPQKYFIILLASIAGAFSTLCSYIYYPALVPISAELNVSITLVNLTITSYLLVAAVAPAFMGDMADQSGRRPIYMLMFGLFIGANVGIALQRSYPALLVLRMVQSAGSSGLIAVAYGVIADITTRSERGGYCGIFDLLIQFALSIGPVIGGSITQQLGWRWIFWFLVILTSTHFLIMLLFFPETQRRVVGNGSLSTRGVYRSLFFIFQSSEVKKDTTRAEKPKLSWPNPFACLRTLGNKESLVVILVYSLTYAVKMALQASLGVQCVEIYQLDYLTAGLIYIPAGVAGAVAAFITGMETP</sequence>
<evidence type="ECO:0000313" key="9">
    <source>
        <dbReference type="EMBL" id="RKU46531.1"/>
    </source>
</evidence>
<reference evidence="9 10" key="1">
    <citation type="submission" date="2018-08" db="EMBL/GenBank/DDBJ databases">
        <title>Draft genome of the lignicolous fungus Coniochaeta pulveracea.</title>
        <authorList>
            <person name="Borstlap C.J."/>
            <person name="De Witt R.N."/>
            <person name="Botha A."/>
            <person name="Volschenk H."/>
        </authorList>
    </citation>
    <scope>NUCLEOTIDE SEQUENCE [LARGE SCALE GENOMIC DNA]</scope>
    <source>
        <strain evidence="9 10">CAB683</strain>
    </source>
</reference>
<comment type="caution">
    <text evidence="9">The sequence shown here is derived from an EMBL/GenBank/DDBJ whole genome shotgun (WGS) entry which is preliminary data.</text>
</comment>
<dbReference type="EMBL" id="QVQW01000014">
    <property type="protein sequence ID" value="RKU46531.1"/>
    <property type="molecule type" value="Genomic_DNA"/>
</dbReference>
<gene>
    <name evidence="9" type="ORF">DL546_008889</name>
</gene>
<evidence type="ECO:0000256" key="1">
    <source>
        <dbReference type="ARBA" id="ARBA00004141"/>
    </source>
</evidence>
<dbReference type="Pfam" id="PF07690">
    <property type="entry name" value="MFS_1"/>
    <property type="match status" value="1"/>
</dbReference>
<evidence type="ECO:0000313" key="10">
    <source>
        <dbReference type="Proteomes" id="UP000275385"/>
    </source>
</evidence>
<protein>
    <recommendedName>
        <fullName evidence="8">Major facilitator superfamily (MFS) profile domain-containing protein</fullName>
    </recommendedName>
</protein>
<keyword evidence="2" id="KW-0813">Transport</keyword>
<keyword evidence="5 7" id="KW-0472">Membrane</keyword>
<dbReference type="AlphaFoldDB" id="A0A420YF48"/>
<feature type="transmembrane region" description="Helical" evidence="7">
    <location>
        <begin position="325"/>
        <end position="345"/>
    </location>
</feature>
<keyword evidence="10" id="KW-1185">Reference proteome</keyword>
<dbReference type="InterPro" id="IPR020846">
    <property type="entry name" value="MFS_dom"/>
</dbReference>
<dbReference type="FunFam" id="1.20.1720.10:FF:000009">
    <property type="entry name" value="MFS multidrug transporter"/>
    <property type="match status" value="1"/>
</dbReference>
<organism evidence="9 10">
    <name type="scientific">Coniochaeta pulveracea</name>
    <dbReference type="NCBI Taxonomy" id="177199"/>
    <lineage>
        <taxon>Eukaryota</taxon>
        <taxon>Fungi</taxon>
        <taxon>Dikarya</taxon>
        <taxon>Ascomycota</taxon>
        <taxon>Pezizomycotina</taxon>
        <taxon>Sordariomycetes</taxon>
        <taxon>Sordariomycetidae</taxon>
        <taxon>Coniochaetales</taxon>
        <taxon>Coniochaetaceae</taxon>
        <taxon>Coniochaeta</taxon>
    </lineage>
</organism>
<dbReference type="SUPFAM" id="SSF103473">
    <property type="entry name" value="MFS general substrate transporter"/>
    <property type="match status" value="1"/>
</dbReference>
<feature type="transmembrane region" description="Helical" evidence="7">
    <location>
        <begin position="293"/>
        <end position="313"/>
    </location>
</feature>
<evidence type="ECO:0000259" key="8">
    <source>
        <dbReference type="PROSITE" id="PS50850"/>
    </source>
</evidence>
<dbReference type="PANTHER" id="PTHR23502">
    <property type="entry name" value="MAJOR FACILITATOR SUPERFAMILY"/>
    <property type="match status" value="1"/>
</dbReference>
<dbReference type="InterPro" id="IPR036259">
    <property type="entry name" value="MFS_trans_sf"/>
</dbReference>
<feature type="transmembrane region" description="Helical" evidence="7">
    <location>
        <begin position="147"/>
        <end position="170"/>
    </location>
</feature>
<keyword evidence="4 7" id="KW-1133">Transmembrane helix</keyword>
<evidence type="ECO:0000256" key="5">
    <source>
        <dbReference type="ARBA" id="ARBA00023136"/>
    </source>
</evidence>
<evidence type="ECO:0000256" key="2">
    <source>
        <dbReference type="ARBA" id="ARBA00022448"/>
    </source>
</evidence>
<evidence type="ECO:0000256" key="3">
    <source>
        <dbReference type="ARBA" id="ARBA00022692"/>
    </source>
</evidence>
<proteinExistence type="predicted"/>
<feature type="transmembrane region" description="Helical" evidence="7">
    <location>
        <begin position="212"/>
        <end position="232"/>
    </location>
</feature>
<feature type="transmembrane region" description="Helical" evidence="7">
    <location>
        <begin position="56"/>
        <end position="77"/>
    </location>
</feature>
<dbReference type="PANTHER" id="PTHR23502:SF51">
    <property type="entry name" value="QUINIDINE RESISTANCE PROTEIN 1-RELATED"/>
    <property type="match status" value="1"/>
</dbReference>
<evidence type="ECO:0000256" key="4">
    <source>
        <dbReference type="ARBA" id="ARBA00022989"/>
    </source>
</evidence>
<dbReference type="Proteomes" id="UP000275385">
    <property type="component" value="Unassembled WGS sequence"/>
</dbReference>
<comment type="subcellular location">
    <subcellularLocation>
        <location evidence="1">Membrane</location>
        <topology evidence="1">Multi-pass membrane protein</topology>
    </subcellularLocation>
</comment>
<feature type="region of interest" description="Disordered" evidence="6">
    <location>
        <begin position="1"/>
        <end position="46"/>
    </location>
</feature>
<name>A0A420YF48_9PEZI</name>
<dbReference type="Gene3D" id="1.20.1720.10">
    <property type="entry name" value="Multidrug resistance protein D"/>
    <property type="match status" value="1"/>
</dbReference>
<dbReference type="PROSITE" id="PS50850">
    <property type="entry name" value="MFS"/>
    <property type="match status" value="1"/>
</dbReference>
<feature type="domain" description="Major facilitator superfamily (MFS) profile" evidence="8">
    <location>
        <begin position="58"/>
        <end position="351"/>
    </location>
</feature>
<dbReference type="OrthoDB" id="440553at2759"/>
<accession>A0A420YF48</accession>